<dbReference type="EMBL" id="MUJZ01023756">
    <property type="protein sequence ID" value="OTF79305.1"/>
    <property type="molecule type" value="Genomic_DNA"/>
</dbReference>
<proteinExistence type="predicted"/>
<dbReference type="AlphaFoldDB" id="A0A1Y3BJI6"/>
<dbReference type="GO" id="GO:0008017">
    <property type="term" value="F:microtubule binding"/>
    <property type="evidence" value="ECO:0007669"/>
    <property type="project" value="InterPro"/>
</dbReference>
<organism evidence="2 3">
    <name type="scientific">Euroglyphus maynei</name>
    <name type="common">Mayne's house dust mite</name>
    <dbReference type="NCBI Taxonomy" id="6958"/>
    <lineage>
        <taxon>Eukaryota</taxon>
        <taxon>Metazoa</taxon>
        <taxon>Ecdysozoa</taxon>
        <taxon>Arthropoda</taxon>
        <taxon>Chelicerata</taxon>
        <taxon>Arachnida</taxon>
        <taxon>Acari</taxon>
        <taxon>Acariformes</taxon>
        <taxon>Sarcoptiformes</taxon>
        <taxon>Astigmata</taxon>
        <taxon>Psoroptidia</taxon>
        <taxon>Analgoidea</taxon>
        <taxon>Pyroglyphidae</taxon>
        <taxon>Pyroglyphinae</taxon>
        <taxon>Euroglyphus</taxon>
    </lineage>
</organism>
<feature type="domain" description="Kinesin-associated microtubule-binding" evidence="1">
    <location>
        <begin position="125"/>
        <end position="189"/>
    </location>
</feature>
<evidence type="ECO:0000313" key="2">
    <source>
        <dbReference type="EMBL" id="OTF79305.1"/>
    </source>
</evidence>
<comment type="caution">
    <text evidence="2">The sequence shown here is derived from an EMBL/GenBank/DDBJ whole genome shotgun (WGS) entry which is preliminary data.</text>
</comment>
<keyword evidence="3" id="KW-1185">Reference proteome</keyword>
<accession>A0A1Y3BJI6</accession>
<sequence length="199" mass="23182">MKEYQEKIRSNVNEFEVKLFTNVDHTAADFQEQAKSINQTIDKNVSDQRVHIDDLHSKSHEMIVLNRSELENLFKLISEQSSSALNNNLDVKNSIRALKISHDMEMDELNKTADKLVTNYLTYQTTGMTPKRCQYSYPQTFTPTSPHERILSRFHHTTTEQTSLNFSENDDNDLMIMNNGNDENRCELNIGHRQRVEKS</sequence>
<dbReference type="Proteomes" id="UP000194236">
    <property type="component" value="Unassembled WGS sequence"/>
</dbReference>
<dbReference type="Pfam" id="PF13931">
    <property type="entry name" value="Microtub_bind"/>
    <property type="match status" value="1"/>
</dbReference>
<evidence type="ECO:0000259" key="1">
    <source>
        <dbReference type="Pfam" id="PF13931"/>
    </source>
</evidence>
<protein>
    <recommendedName>
        <fullName evidence="1">Kinesin-associated microtubule-binding domain-containing protein</fullName>
    </recommendedName>
</protein>
<evidence type="ECO:0000313" key="3">
    <source>
        <dbReference type="Proteomes" id="UP000194236"/>
    </source>
</evidence>
<dbReference type="InterPro" id="IPR025901">
    <property type="entry name" value="Kinesin-assoc_MT-bd_dom"/>
</dbReference>
<reference evidence="2 3" key="1">
    <citation type="submission" date="2017-03" db="EMBL/GenBank/DDBJ databases">
        <title>Genome Survey of Euroglyphus maynei.</title>
        <authorList>
            <person name="Arlian L.G."/>
            <person name="Morgan M.S."/>
            <person name="Rider S.D."/>
        </authorList>
    </citation>
    <scope>NUCLEOTIDE SEQUENCE [LARGE SCALE GENOMIC DNA]</scope>
    <source>
        <strain evidence="2">Arlian Lab</strain>
        <tissue evidence="2">Whole body</tissue>
    </source>
</reference>
<name>A0A1Y3BJI6_EURMA</name>
<gene>
    <name evidence="2" type="ORF">BLA29_009283</name>
</gene>